<dbReference type="STRING" id="946122.A0A0C2WUA6"/>
<dbReference type="OrthoDB" id="29061at2759"/>
<sequence>MSQHEEHGPSNNPAPSSSSNPAPSPNPTVPVPPSNPSYQITPDAILAEITSLSHKPVLLSQNLKSALPKESRDAILARLLPGGQDPLGALDVRTNTLGVLWILSARLMVHDAAPPPPHFILDFCRYFDPEQAKLAPDRVTMLARGIERYGYKLNNVAWAIEPLYLLLTRYPPDLSYLTTIHPIFLLACVTSRHFSIALPILQTPITNIDTHLSNLSYVDNLKYHYIGGIALAALERWEEAEDFFQICVGSPAMVPSAIQLEALKKLWLVQLIYRGKTSSLPRYVHQNLSRMLKNTAYQALTNAYPHNLDHLQKLIEEHRQLFSNEMNLGLVVHAFQRAPRWTLKKLTATYLTLSLADIAREIKIDSQEQVRNMLLVMIEAKEISAKISANGTVTFFDQPPQFSKQEVDRILQQVQQQSEYLKHLDRELGKDKEYITKALKQKDEPGWGGGMVDDDLFSSATGPGGQQWVDEPVYI</sequence>
<comment type="subcellular location">
    <subcellularLocation>
        <location evidence="2">Cytoplasm</location>
    </subcellularLocation>
    <subcellularLocation>
        <location evidence="1">Nucleus</location>
    </subcellularLocation>
</comment>
<evidence type="ECO:0000256" key="8">
    <source>
        <dbReference type="SAM" id="MobiDB-lite"/>
    </source>
</evidence>
<evidence type="ECO:0000259" key="9">
    <source>
        <dbReference type="PROSITE" id="PS50250"/>
    </source>
</evidence>
<dbReference type="SMART" id="SM00088">
    <property type="entry name" value="PINT"/>
    <property type="match status" value="1"/>
</dbReference>
<proteinExistence type="inferred from homology"/>
<dbReference type="Pfam" id="PF22788">
    <property type="entry name" value="COP9_hel_rpt"/>
    <property type="match status" value="1"/>
</dbReference>
<reference evidence="10 11" key="1">
    <citation type="submission" date="2014-04" db="EMBL/GenBank/DDBJ databases">
        <title>Evolutionary Origins and Diversification of the Mycorrhizal Mutualists.</title>
        <authorList>
            <consortium name="DOE Joint Genome Institute"/>
            <consortium name="Mycorrhizal Genomics Consortium"/>
            <person name="Kohler A."/>
            <person name="Kuo A."/>
            <person name="Nagy L.G."/>
            <person name="Floudas D."/>
            <person name="Copeland A."/>
            <person name="Barry K.W."/>
            <person name="Cichocki N."/>
            <person name="Veneault-Fourrey C."/>
            <person name="LaButti K."/>
            <person name="Lindquist E.A."/>
            <person name="Lipzen A."/>
            <person name="Lundell T."/>
            <person name="Morin E."/>
            <person name="Murat C."/>
            <person name="Riley R."/>
            <person name="Ohm R."/>
            <person name="Sun H."/>
            <person name="Tunlid A."/>
            <person name="Henrissat B."/>
            <person name="Grigoriev I.V."/>
            <person name="Hibbett D.S."/>
            <person name="Martin F."/>
        </authorList>
    </citation>
    <scope>NUCLEOTIDE SEQUENCE [LARGE SCALE GENOMIC DNA]</scope>
    <source>
        <strain evidence="10 11">Koide BX008</strain>
    </source>
</reference>
<dbReference type="EMBL" id="KN818307">
    <property type="protein sequence ID" value="KIL59923.1"/>
    <property type="molecule type" value="Genomic_DNA"/>
</dbReference>
<evidence type="ECO:0000313" key="10">
    <source>
        <dbReference type="EMBL" id="KIL59923.1"/>
    </source>
</evidence>
<dbReference type="InterPro" id="IPR055089">
    <property type="entry name" value="COP9_N"/>
</dbReference>
<evidence type="ECO:0000256" key="5">
    <source>
        <dbReference type="ARBA" id="ARBA00022490"/>
    </source>
</evidence>
<gene>
    <name evidence="10" type="ORF">M378DRAFT_131069</name>
</gene>
<dbReference type="GO" id="GO:0008180">
    <property type="term" value="C:COP9 signalosome"/>
    <property type="evidence" value="ECO:0007669"/>
    <property type="project" value="UniProtKB-KW"/>
</dbReference>
<evidence type="ECO:0000256" key="1">
    <source>
        <dbReference type="ARBA" id="ARBA00004123"/>
    </source>
</evidence>
<dbReference type="AlphaFoldDB" id="A0A0C2WUA6"/>
<feature type="compositionally biased region" description="Pro residues" evidence="8">
    <location>
        <begin position="22"/>
        <end position="35"/>
    </location>
</feature>
<accession>A0A0C2WUA6</accession>
<feature type="region of interest" description="Disordered" evidence="8">
    <location>
        <begin position="1"/>
        <end position="37"/>
    </location>
</feature>
<dbReference type="PANTHER" id="PTHR10758:SF1">
    <property type="entry name" value="COP9 SIGNALOSOME COMPLEX SUBUNIT 3"/>
    <property type="match status" value="1"/>
</dbReference>
<dbReference type="InterPro" id="IPR050756">
    <property type="entry name" value="CSN3"/>
</dbReference>
<dbReference type="Pfam" id="PF01399">
    <property type="entry name" value="PCI"/>
    <property type="match status" value="1"/>
</dbReference>
<keyword evidence="11" id="KW-1185">Reference proteome</keyword>
<dbReference type="InterPro" id="IPR000717">
    <property type="entry name" value="PCI_dom"/>
</dbReference>
<evidence type="ECO:0000256" key="2">
    <source>
        <dbReference type="ARBA" id="ARBA00004496"/>
    </source>
</evidence>
<dbReference type="GO" id="GO:0006511">
    <property type="term" value="P:ubiquitin-dependent protein catabolic process"/>
    <property type="evidence" value="ECO:0007669"/>
    <property type="project" value="TreeGrafter"/>
</dbReference>
<keyword evidence="6" id="KW-0736">Signalosome</keyword>
<evidence type="ECO:0000256" key="4">
    <source>
        <dbReference type="ARBA" id="ARBA00014878"/>
    </source>
</evidence>
<feature type="compositionally biased region" description="Low complexity" evidence="8">
    <location>
        <begin position="9"/>
        <end position="21"/>
    </location>
</feature>
<keyword evidence="7" id="KW-0539">Nucleus</keyword>
<dbReference type="InParanoid" id="A0A0C2WUA6"/>
<feature type="domain" description="PCI" evidence="9">
    <location>
        <begin position="239"/>
        <end position="401"/>
    </location>
</feature>
<comment type="similarity">
    <text evidence="3">Belongs to the CSN3 family.</text>
</comment>
<dbReference type="HOGENOM" id="CLU_028825_2_1_1"/>
<evidence type="ECO:0000256" key="3">
    <source>
        <dbReference type="ARBA" id="ARBA00007084"/>
    </source>
</evidence>
<dbReference type="GO" id="GO:0005737">
    <property type="term" value="C:cytoplasm"/>
    <property type="evidence" value="ECO:0007669"/>
    <property type="project" value="UniProtKB-SubCell"/>
</dbReference>
<dbReference type="PANTHER" id="PTHR10758">
    <property type="entry name" value="26S PROTEASOME NON-ATPASE REGULATORY SUBUNIT 3/COP9 SIGNALOSOME COMPLEX SUBUNIT 3"/>
    <property type="match status" value="1"/>
</dbReference>
<dbReference type="PROSITE" id="PS50250">
    <property type="entry name" value="PCI"/>
    <property type="match status" value="1"/>
</dbReference>
<name>A0A0C2WUA6_AMAMK</name>
<evidence type="ECO:0000256" key="6">
    <source>
        <dbReference type="ARBA" id="ARBA00022790"/>
    </source>
</evidence>
<protein>
    <recommendedName>
        <fullName evidence="4">COP9 signalosome complex subunit 3</fullName>
    </recommendedName>
</protein>
<evidence type="ECO:0000313" key="11">
    <source>
        <dbReference type="Proteomes" id="UP000054549"/>
    </source>
</evidence>
<keyword evidence="5" id="KW-0963">Cytoplasm</keyword>
<organism evidence="10 11">
    <name type="scientific">Amanita muscaria (strain Koide BX008)</name>
    <dbReference type="NCBI Taxonomy" id="946122"/>
    <lineage>
        <taxon>Eukaryota</taxon>
        <taxon>Fungi</taxon>
        <taxon>Dikarya</taxon>
        <taxon>Basidiomycota</taxon>
        <taxon>Agaricomycotina</taxon>
        <taxon>Agaricomycetes</taxon>
        <taxon>Agaricomycetidae</taxon>
        <taxon>Agaricales</taxon>
        <taxon>Pluteineae</taxon>
        <taxon>Amanitaceae</taxon>
        <taxon>Amanita</taxon>
    </lineage>
</organism>
<dbReference type="Proteomes" id="UP000054549">
    <property type="component" value="Unassembled WGS sequence"/>
</dbReference>
<evidence type="ECO:0000256" key="7">
    <source>
        <dbReference type="ARBA" id="ARBA00023242"/>
    </source>
</evidence>